<evidence type="ECO:0000313" key="2">
    <source>
        <dbReference type="Proteomes" id="UP001163321"/>
    </source>
</evidence>
<reference evidence="1 2" key="1">
    <citation type="journal article" date="2022" name="bioRxiv">
        <title>The genome of the oomycete Peronosclerospora sorghi, a cosmopolitan pathogen of maize and sorghum, is inflated with dispersed pseudogenes.</title>
        <authorList>
            <person name="Fletcher K."/>
            <person name="Martin F."/>
            <person name="Isakeit T."/>
            <person name="Cavanaugh K."/>
            <person name="Magill C."/>
            <person name="Michelmore R."/>
        </authorList>
    </citation>
    <scope>NUCLEOTIDE SEQUENCE [LARGE SCALE GENOMIC DNA]</scope>
    <source>
        <strain evidence="1">P6</strain>
    </source>
</reference>
<gene>
    <name evidence="1" type="ORF">PsorP6_003041</name>
</gene>
<comment type="caution">
    <text evidence="1">The sequence shown here is derived from an EMBL/GenBank/DDBJ whole genome shotgun (WGS) entry which is preliminary data.</text>
</comment>
<name>A0ACC0VSV5_9STRA</name>
<dbReference type="Proteomes" id="UP001163321">
    <property type="component" value="Chromosome 8"/>
</dbReference>
<dbReference type="EMBL" id="CM047587">
    <property type="protein sequence ID" value="KAI9908556.1"/>
    <property type="molecule type" value="Genomic_DNA"/>
</dbReference>
<evidence type="ECO:0000313" key="1">
    <source>
        <dbReference type="EMBL" id="KAI9908556.1"/>
    </source>
</evidence>
<sequence length="528" mass="60271">MRLYPSIFVAASTLLSSRSTGFNTTGTPLATRSTGFNTTDTPLATFRHSADVPSVSSSNNDITIKRPLEATEMTKDEDRMGKLDKIVASLEDLVLPIITPPKSAVKTFVKKQEHAPRTQADNFASEAINTDSISVVSLPASDSARSTPLREPLPSRYTAMDHVSALELTFASGGAETSTAAASRRTFEQSSTFTRTQGESIAIVRYKKFESGKITNEQLDKITLADQLITGDYRKRMMKVFRLSVSLRRGKDHQWKLYRHLCDYFGDNVLSSVLRDVEKTDMIPERDLEMLKKARLQYWLEIGKGPRDVLRTMTAFENEDEKYQNIVLNAMDLKDFIKLKNGGVQNDKKLLETFIEVYEEKKFADIVSKAQAKRVKSIASVILRWYFPYLKEKEQSLPKFFQTLEMENEGVKMITGPKFKLLAAYATFLNRKNVEEDVVRVYIDSLSSPEFGALLAQASKVQGSRHRAKYIAQCYFKFLKEEDIAEVLRKLREDHPKEAETFEKMWNNYRDKGFQKYLDNPFKVPYDE</sequence>
<organism evidence="1 2">
    <name type="scientific">Peronosclerospora sorghi</name>
    <dbReference type="NCBI Taxonomy" id="230839"/>
    <lineage>
        <taxon>Eukaryota</taxon>
        <taxon>Sar</taxon>
        <taxon>Stramenopiles</taxon>
        <taxon>Oomycota</taxon>
        <taxon>Peronosporomycetes</taxon>
        <taxon>Peronosporales</taxon>
        <taxon>Peronosporaceae</taxon>
        <taxon>Peronosclerospora</taxon>
    </lineage>
</organism>
<protein>
    <submittedName>
        <fullName evidence="1">Uncharacterized protein</fullName>
    </submittedName>
</protein>
<proteinExistence type="predicted"/>
<keyword evidence="2" id="KW-1185">Reference proteome</keyword>
<accession>A0ACC0VSV5</accession>